<accession>A0A9W6XUU0</accession>
<gene>
    <name evidence="1" type="ORF">Pfra01_001648000</name>
</gene>
<dbReference type="OrthoDB" id="119884at2759"/>
<evidence type="ECO:0000313" key="1">
    <source>
        <dbReference type="EMBL" id="GMF45696.1"/>
    </source>
</evidence>
<reference evidence="1" key="1">
    <citation type="submission" date="2023-04" db="EMBL/GenBank/DDBJ databases">
        <title>Phytophthora fragariaefolia NBRC 109709.</title>
        <authorList>
            <person name="Ichikawa N."/>
            <person name="Sato H."/>
            <person name="Tonouchi N."/>
        </authorList>
    </citation>
    <scope>NUCLEOTIDE SEQUENCE</scope>
    <source>
        <strain evidence="1">NBRC 109709</strain>
    </source>
</reference>
<proteinExistence type="predicted"/>
<dbReference type="AlphaFoldDB" id="A0A9W6XUU0"/>
<sequence>MDFERSEVMYNDAGRSVVIPFRKYDGAGHDRVAAVRLARRVQLEKCTVTPVEVAVAADDGDAGIFIPTQYTGAVMLCPTVARVRNGKALVPAINANGEESRLPTRKELGKWIPLDSDVELLAMSGELRRERFHDWLDELIRDNDAPLENEDDMNVGVSDDGSKQLIIKL</sequence>
<dbReference type="Proteomes" id="UP001165121">
    <property type="component" value="Unassembled WGS sequence"/>
</dbReference>
<organism evidence="1 2">
    <name type="scientific">Phytophthora fragariaefolia</name>
    <dbReference type="NCBI Taxonomy" id="1490495"/>
    <lineage>
        <taxon>Eukaryota</taxon>
        <taxon>Sar</taxon>
        <taxon>Stramenopiles</taxon>
        <taxon>Oomycota</taxon>
        <taxon>Peronosporomycetes</taxon>
        <taxon>Peronosporales</taxon>
        <taxon>Peronosporaceae</taxon>
        <taxon>Phytophthora</taxon>
    </lineage>
</organism>
<evidence type="ECO:0000313" key="2">
    <source>
        <dbReference type="Proteomes" id="UP001165121"/>
    </source>
</evidence>
<dbReference type="EMBL" id="BSXT01001875">
    <property type="protein sequence ID" value="GMF45696.1"/>
    <property type="molecule type" value="Genomic_DNA"/>
</dbReference>
<comment type="caution">
    <text evidence="1">The sequence shown here is derived from an EMBL/GenBank/DDBJ whole genome shotgun (WGS) entry which is preliminary data.</text>
</comment>
<keyword evidence="2" id="KW-1185">Reference proteome</keyword>
<protein>
    <submittedName>
        <fullName evidence="1">Unnamed protein product</fullName>
    </submittedName>
</protein>
<name>A0A9W6XUU0_9STRA</name>